<evidence type="ECO:0000313" key="1">
    <source>
        <dbReference type="Ensembl" id="ENSELUP00000023194.3"/>
    </source>
</evidence>
<dbReference type="InParanoid" id="A0A3P8Z312"/>
<proteinExistence type="predicted"/>
<reference evidence="1" key="3">
    <citation type="submission" date="2025-08" db="UniProtKB">
        <authorList>
            <consortium name="Ensembl"/>
        </authorList>
    </citation>
    <scope>IDENTIFICATION</scope>
</reference>
<dbReference type="Ensembl" id="ENSELUT00000042583.3">
    <property type="protein sequence ID" value="ENSELUP00000023194.3"/>
    <property type="gene ID" value="ENSELUG00000022066.3"/>
</dbReference>
<dbReference type="Bgee" id="ENSELUG00000022066">
    <property type="expression patterns" value="Expressed in spleen and 11 other cell types or tissues"/>
</dbReference>
<name>A0A3P8Z312_ESOLU</name>
<protein>
    <submittedName>
        <fullName evidence="1">Uncharacterized protein</fullName>
    </submittedName>
</protein>
<reference evidence="1" key="4">
    <citation type="submission" date="2025-09" db="UniProtKB">
        <authorList>
            <consortium name="Ensembl"/>
        </authorList>
    </citation>
    <scope>IDENTIFICATION</scope>
</reference>
<dbReference type="AlphaFoldDB" id="A0A3P8Z312"/>
<dbReference type="Proteomes" id="UP000265140">
    <property type="component" value="Chromosome 6"/>
</dbReference>
<organism evidence="1 2">
    <name type="scientific">Esox lucius</name>
    <name type="common">Northern pike</name>
    <dbReference type="NCBI Taxonomy" id="8010"/>
    <lineage>
        <taxon>Eukaryota</taxon>
        <taxon>Metazoa</taxon>
        <taxon>Chordata</taxon>
        <taxon>Craniata</taxon>
        <taxon>Vertebrata</taxon>
        <taxon>Euteleostomi</taxon>
        <taxon>Actinopterygii</taxon>
        <taxon>Neopterygii</taxon>
        <taxon>Teleostei</taxon>
        <taxon>Protacanthopterygii</taxon>
        <taxon>Esociformes</taxon>
        <taxon>Esocidae</taxon>
        <taxon>Esox</taxon>
    </lineage>
</organism>
<reference evidence="1" key="2">
    <citation type="submission" date="2020-02" db="EMBL/GenBank/DDBJ databases">
        <title>Esox lucius (northern pike) genome, fEsoLuc1, primary haplotype.</title>
        <authorList>
            <person name="Myers G."/>
            <person name="Karagic N."/>
            <person name="Meyer A."/>
            <person name="Pippel M."/>
            <person name="Reichard M."/>
            <person name="Winkler S."/>
            <person name="Tracey A."/>
            <person name="Sims Y."/>
            <person name="Howe K."/>
            <person name="Rhie A."/>
            <person name="Formenti G."/>
            <person name="Durbin R."/>
            <person name="Fedrigo O."/>
            <person name="Jarvis E.D."/>
        </authorList>
    </citation>
    <scope>NUCLEOTIDE SEQUENCE [LARGE SCALE GENOMIC DNA]</scope>
</reference>
<accession>A0A3P8Z312</accession>
<reference evidence="2" key="1">
    <citation type="journal article" date="2014" name="PLoS ONE">
        <title>The genome and linkage map of the northern pike (Esox lucius): conserved synteny revealed between the salmonid sister group and the Neoteleostei.</title>
        <authorList>
            <person name="Rondeau E.B."/>
            <person name="Minkley D.R."/>
            <person name="Leong J.S."/>
            <person name="Messmer A.M."/>
            <person name="Jantzen J.R."/>
            <person name="von Schalburg K.R."/>
            <person name="Lemon C."/>
            <person name="Bird N.H."/>
            <person name="Koop B.F."/>
        </authorList>
    </citation>
    <scope>NUCLEOTIDE SEQUENCE</scope>
</reference>
<evidence type="ECO:0000313" key="2">
    <source>
        <dbReference type="Proteomes" id="UP000265140"/>
    </source>
</evidence>
<sequence length="82" mass="9045">MSYCLVGTNTCTPCRSPELEVTSRDVTGSVGYNKKHVFHHISMYPRIECNMIISMLSRLCCTAVSALPTVCVIANRDPNGLH</sequence>
<keyword evidence="2" id="KW-1185">Reference proteome</keyword>